<dbReference type="Pfam" id="PF00903">
    <property type="entry name" value="Glyoxalase"/>
    <property type="match status" value="2"/>
</dbReference>
<reference evidence="2 3" key="1">
    <citation type="submission" date="2020-08" db="EMBL/GenBank/DDBJ databases">
        <title>Cohnella phylogeny.</title>
        <authorList>
            <person name="Dunlap C."/>
        </authorList>
    </citation>
    <scope>NUCLEOTIDE SEQUENCE [LARGE SCALE GENOMIC DNA]</scope>
    <source>
        <strain evidence="2 3">DSM 25239</strain>
    </source>
</reference>
<dbReference type="Gene3D" id="3.10.180.10">
    <property type="entry name" value="2,3-Dihydroxybiphenyl 1,2-Dioxygenase, domain 1"/>
    <property type="match status" value="2"/>
</dbReference>
<dbReference type="PROSITE" id="PS51819">
    <property type="entry name" value="VOC"/>
    <property type="match status" value="2"/>
</dbReference>
<dbReference type="SUPFAM" id="SSF54593">
    <property type="entry name" value="Glyoxalase/Bleomycin resistance protein/Dihydroxybiphenyl dioxygenase"/>
    <property type="match status" value="2"/>
</dbReference>
<comment type="caution">
    <text evidence="2">The sequence shown here is derived from an EMBL/GenBank/DDBJ whole genome shotgun (WGS) entry which is preliminary data.</text>
</comment>
<dbReference type="InterPro" id="IPR037523">
    <property type="entry name" value="VOC_core"/>
</dbReference>
<evidence type="ECO:0000259" key="1">
    <source>
        <dbReference type="PROSITE" id="PS51819"/>
    </source>
</evidence>
<dbReference type="AlphaFoldDB" id="A0A841U7M1"/>
<protein>
    <submittedName>
        <fullName evidence="2">VOC family protein</fullName>
    </submittedName>
</protein>
<proteinExistence type="predicted"/>
<accession>A0A841U7M1</accession>
<feature type="domain" description="VOC" evidence="1">
    <location>
        <begin position="146"/>
        <end position="255"/>
    </location>
</feature>
<name>A0A841U7M1_9BACL</name>
<evidence type="ECO:0000313" key="3">
    <source>
        <dbReference type="Proteomes" id="UP000553776"/>
    </source>
</evidence>
<dbReference type="InterPro" id="IPR004360">
    <property type="entry name" value="Glyas_Fos-R_dOase_dom"/>
</dbReference>
<feature type="domain" description="VOC" evidence="1">
    <location>
        <begin position="10"/>
        <end position="126"/>
    </location>
</feature>
<sequence>MTASTGQGSGIRAVGGSILHAKELAAMTAWYGELFGMPIREIGPDQPFYAFDMEGGVDLMLDDHRFAEDQGKHPICMFKTADIGRTREWVVRSGIPIVLDMQRPHDGLAYFNVLDSEGNALMIVQSDWVNPDPARPMRGDHPIRNRVQSIVVPVTDLKRATEWYARLLGQAIKPERQDGGPIYWFDLEGGAGLLLDDNRQHLGWEKFPTFMLNARDIREAYRFATDRGVRTLTEIEFDHHFFAADPEGNSFIVCL</sequence>
<organism evidence="2 3">
    <name type="scientific">Cohnella xylanilytica</name>
    <dbReference type="NCBI Taxonomy" id="557555"/>
    <lineage>
        <taxon>Bacteria</taxon>
        <taxon>Bacillati</taxon>
        <taxon>Bacillota</taxon>
        <taxon>Bacilli</taxon>
        <taxon>Bacillales</taxon>
        <taxon>Paenibacillaceae</taxon>
        <taxon>Cohnella</taxon>
    </lineage>
</organism>
<dbReference type="CDD" id="cd06587">
    <property type="entry name" value="VOC"/>
    <property type="match status" value="2"/>
</dbReference>
<dbReference type="EMBL" id="JACJVR010000144">
    <property type="protein sequence ID" value="MBB6695859.1"/>
    <property type="molecule type" value="Genomic_DNA"/>
</dbReference>
<evidence type="ECO:0000313" key="2">
    <source>
        <dbReference type="EMBL" id="MBB6695859.1"/>
    </source>
</evidence>
<dbReference type="Proteomes" id="UP000553776">
    <property type="component" value="Unassembled WGS sequence"/>
</dbReference>
<keyword evidence="3" id="KW-1185">Reference proteome</keyword>
<dbReference type="RefSeq" id="WP_185139807.1">
    <property type="nucleotide sequence ID" value="NZ_JACJVR010000144.1"/>
</dbReference>
<dbReference type="InterPro" id="IPR029068">
    <property type="entry name" value="Glyas_Bleomycin-R_OHBP_Dase"/>
</dbReference>
<gene>
    <name evidence="2" type="ORF">H7B90_31145</name>
</gene>